<reference evidence="1" key="2">
    <citation type="journal article" date="2015" name="Data Brief">
        <title>Shoot transcriptome of the giant reed, Arundo donax.</title>
        <authorList>
            <person name="Barrero R.A."/>
            <person name="Guerrero F.D."/>
            <person name="Moolhuijzen P."/>
            <person name="Goolsby J.A."/>
            <person name="Tidwell J."/>
            <person name="Bellgard S.E."/>
            <person name="Bellgard M.I."/>
        </authorList>
    </citation>
    <scope>NUCLEOTIDE SEQUENCE</scope>
    <source>
        <tissue evidence="1">Shoot tissue taken approximately 20 cm above the soil surface</tissue>
    </source>
</reference>
<protein>
    <submittedName>
        <fullName evidence="1">Uncharacterized protein</fullName>
    </submittedName>
</protein>
<organism evidence="1">
    <name type="scientific">Arundo donax</name>
    <name type="common">Giant reed</name>
    <name type="synonym">Donax arundinaceus</name>
    <dbReference type="NCBI Taxonomy" id="35708"/>
    <lineage>
        <taxon>Eukaryota</taxon>
        <taxon>Viridiplantae</taxon>
        <taxon>Streptophyta</taxon>
        <taxon>Embryophyta</taxon>
        <taxon>Tracheophyta</taxon>
        <taxon>Spermatophyta</taxon>
        <taxon>Magnoliopsida</taxon>
        <taxon>Liliopsida</taxon>
        <taxon>Poales</taxon>
        <taxon>Poaceae</taxon>
        <taxon>PACMAD clade</taxon>
        <taxon>Arundinoideae</taxon>
        <taxon>Arundineae</taxon>
        <taxon>Arundo</taxon>
    </lineage>
</organism>
<dbReference type="EMBL" id="GBRH01265825">
    <property type="protein sequence ID" value="JAD32070.1"/>
    <property type="molecule type" value="Transcribed_RNA"/>
</dbReference>
<sequence>MMPDRVCMSLVSSCDVLPLQHLCYGYWLDSFNCNKGRSEGISFGRHKSTLQGPLGQFWWCYVVPWDLVYDVS</sequence>
<name>A0A0A8Z5N9_ARUDO</name>
<reference evidence="1" key="1">
    <citation type="submission" date="2014-09" db="EMBL/GenBank/DDBJ databases">
        <authorList>
            <person name="Magalhaes I.L.F."/>
            <person name="Oliveira U."/>
            <person name="Santos F.R."/>
            <person name="Vidigal T.H.D.A."/>
            <person name="Brescovit A.D."/>
            <person name="Santos A.J."/>
        </authorList>
    </citation>
    <scope>NUCLEOTIDE SEQUENCE</scope>
    <source>
        <tissue evidence="1">Shoot tissue taken approximately 20 cm above the soil surface</tissue>
    </source>
</reference>
<evidence type="ECO:0000313" key="1">
    <source>
        <dbReference type="EMBL" id="JAD32070.1"/>
    </source>
</evidence>
<accession>A0A0A8Z5N9</accession>
<proteinExistence type="predicted"/>
<dbReference type="AlphaFoldDB" id="A0A0A8Z5N9"/>